<comment type="caution">
    <text evidence="5">The sequence shown here is derived from an EMBL/GenBank/DDBJ whole genome shotgun (WGS) entry which is preliminary data.</text>
</comment>
<dbReference type="SMART" id="SM00563">
    <property type="entry name" value="PlsC"/>
    <property type="match status" value="1"/>
</dbReference>
<dbReference type="GO" id="GO:0016746">
    <property type="term" value="F:acyltransferase activity"/>
    <property type="evidence" value="ECO:0007669"/>
    <property type="project" value="UniProtKB-KW"/>
</dbReference>
<evidence type="ECO:0000313" key="6">
    <source>
        <dbReference type="Proteomes" id="UP001612915"/>
    </source>
</evidence>
<protein>
    <submittedName>
        <fullName evidence="5">Lysophospholipid acyltransferase family protein</fullName>
    </submittedName>
</protein>
<dbReference type="Proteomes" id="UP001612915">
    <property type="component" value="Unassembled WGS sequence"/>
</dbReference>
<evidence type="ECO:0000256" key="1">
    <source>
        <dbReference type="ARBA" id="ARBA00022679"/>
    </source>
</evidence>
<dbReference type="CDD" id="cd07989">
    <property type="entry name" value="LPLAT_AGPAT-like"/>
    <property type="match status" value="1"/>
</dbReference>
<dbReference type="RefSeq" id="WP_398280128.1">
    <property type="nucleotide sequence ID" value="NZ_JBITLV010000003.1"/>
</dbReference>
<accession>A0ABW8AN64</accession>
<dbReference type="EMBL" id="JBITLV010000003">
    <property type="protein sequence ID" value="MFI7587791.1"/>
    <property type="molecule type" value="Genomic_DNA"/>
</dbReference>
<evidence type="ECO:0000313" key="5">
    <source>
        <dbReference type="EMBL" id="MFI7587791.1"/>
    </source>
</evidence>
<dbReference type="Pfam" id="PF01553">
    <property type="entry name" value="Acyltransferase"/>
    <property type="match status" value="1"/>
</dbReference>
<dbReference type="SUPFAM" id="SSF69593">
    <property type="entry name" value="Glycerol-3-phosphate (1)-acyltransferase"/>
    <property type="match status" value="1"/>
</dbReference>
<feature type="domain" description="Phospholipid/glycerol acyltransferase" evidence="4">
    <location>
        <begin position="44"/>
        <end position="162"/>
    </location>
</feature>
<organism evidence="5 6">
    <name type="scientific">Spongisporangium articulatum</name>
    <dbReference type="NCBI Taxonomy" id="3362603"/>
    <lineage>
        <taxon>Bacteria</taxon>
        <taxon>Bacillati</taxon>
        <taxon>Actinomycetota</taxon>
        <taxon>Actinomycetes</taxon>
        <taxon>Kineosporiales</taxon>
        <taxon>Kineosporiaceae</taxon>
        <taxon>Spongisporangium</taxon>
    </lineage>
</organism>
<feature type="region of interest" description="Disordered" evidence="3">
    <location>
        <begin position="226"/>
        <end position="257"/>
    </location>
</feature>
<name>A0ABW8AN64_9ACTN</name>
<proteinExistence type="predicted"/>
<keyword evidence="2 5" id="KW-0012">Acyltransferase</keyword>
<reference evidence="5 6" key="1">
    <citation type="submission" date="2024-10" db="EMBL/GenBank/DDBJ databases">
        <title>The Natural Products Discovery Center: Release of the First 8490 Sequenced Strains for Exploring Actinobacteria Biosynthetic Diversity.</title>
        <authorList>
            <person name="Kalkreuter E."/>
            <person name="Kautsar S.A."/>
            <person name="Yang D."/>
            <person name="Bader C.D."/>
            <person name="Teijaro C.N."/>
            <person name="Fluegel L."/>
            <person name="Davis C.M."/>
            <person name="Simpson J.R."/>
            <person name="Lauterbach L."/>
            <person name="Steele A.D."/>
            <person name="Gui C."/>
            <person name="Meng S."/>
            <person name="Li G."/>
            <person name="Viehrig K."/>
            <person name="Ye F."/>
            <person name="Su P."/>
            <person name="Kiefer A.F."/>
            <person name="Nichols A."/>
            <person name="Cepeda A.J."/>
            <person name="Yan W."/>
            <person name="Fan B."/>
            <person name="Jiang Y."/>
            <person name="Adhikari A."/>
            <person name="Zheng C.-J."/>
            <person name="Schuster L."/>
            <person name="Cowan T.M."/>
            <person name="Smanski M.J."/>
            <person name="Chevrette M.G."/>
            <person name="De Carvalho L.P.S."/>
            <person name="Shen B."/>
        </authorList>
    </citation>
    <scope>NUCLEOTIDE SEQUENCE [LARGE SCALE GENOMIC DNA]</scope>
    <source>
        <strain evidence="5 6">NPDC049639</strain>
    </source>
</reference>
<evidence type="ECO:0000256" key="3">
    <source>
        <dbReference type="SAM" id="MobiDB-lite"/>
    </source>
</evidence>
<dbReference type="PANTHER" id="PTHR10434:SF55">
    <property type="entry name" value="POSSIBLE ACYLTRANSFERASE"/>
    <property type="match status" value="1"/>
</dbReference>
<keyword evidence="1" id="KW-0808">Transferase</keyword>
<sequence length="257" mass="28525">MPRRKPRKIGAGYRIAVLVLRPLLMALTRRHWRGSENLPAHGGFIIVVNHISHADPFTFGHFLYDNGHLPRYLTKSTVFETPFFGWIVRNAQQIPVYRETADAQKAYRAAIEALDRGQCVAIYPEGTLTRDPQLWPMSGKTGAARLALATGYPLLPAAQWGAHEILPPYAHRPRLLPRHDVYVTLGPPVDLSAFEGQELTGPVLTAATDTVMDAITALLAEIRQEPPPAVRWDPRTSALPRTGNPARRANTRRKAAG</sequence>
<evidence type="ECO:0000259" key="4">
    <source>
        <dbReference type="SMART" id="SM00563"/>
    </source>
</evidence>
<gene>
    <name evidence="5" type="ORF">ACIB24_12015</name>
</gene>
<evidence type="ECO:0000256" key="2">
    <source>
        <dbReference type="ARBA" id="ARBA00023315"/>
    </source>
</evidence>
<keyword evidence="6" id="KW-1185">Reference proteome</keyword>
<dbReference type="InterPro" id="IPR002123">
    <property type="entry name" value="Plipid/glycerol_acylTrfase"/>
</dbReference>
<dbReference type="PANTHER" id="PTHR10434">
    <property type="entry name" value="1-ACYL-SN-GLYCEROL-3-PHOSPHATE ACYLTRANSFERASE"/>
    <property type="match status" value="1"/>
</dbReference>